<keyword evidence="1" id="KW-0732">Signal</keyword>
<proteinExistence type="predicted"/>
<keyword evidence="3" id="KW-1185">Reference proteome</keyword>
<sequence>MFTTTLCKAKMAHIARFLLCFLLVVVGILEAAPKQHVFGFGKRAAEALGDPEIDWNAVSKRLNNNKFVMGFGKRALHRQFTMGLGKRAVEDDLQSEEELSNEDVTGSMFTKTLGKRLYGLGKWRQTFGDSISALDDDKILYP</sequence>
<dbReference type="AlphaFoldDB" id="A0A0B1SW69"/>
<dbReference type="Proteomes" id="UP000053660">
    <property type="component" value="Unassembled WGS sequence"/>
</dbReference>
<evidence type="ECO:0000256" key="1">
    <source>
        <dbReference type="SAM" id="SignalP"/>
    </source>
</evidence>
<dbReference type="OrthoDB" id="10067964at2759"/>
<organism evidence="2 3">
    <name type="scientific">Oesophagostomum dentatum</name>
    <name type="common">Nodular worm</name>
    <dbReference type="NCBI Taxonomy" id="61180"/>
    <lineage>
        <taxon>Eukaryota</taxon>
        <taxon>Metazoa</taxon>
        <taxon>Ecdysozoa</taxon>
        <taxon>Nematoda</taxon>
        <taxon>Chromadorea</taxon>
        <taxon>Rhabditida</taxon>
        <taxon>Rhabditina</taxon>
        <taxon>Rhabditomorpha</taxon>
        <taxon>Strongyloidea</taxon>
        <taxon>Strongylidae</taxon>
        <taxon>Oesophagostomum</taxon>
    </lineage>
</organism>
<reference evidence="2 3" key="1">
    <citation type="submission" date="2014-03" db="EMBL/GenBank/DDBJ databases">
        <title>Draft genome of the hookworm Oesophagostomum dentatum.</title>
        <authorList>
            <person name="Mitreva M."/>
        </authorList>
    </citation>
    <scope>NUCLEOTIDE SEQUENCE [LARGE SCALE GENOMIC DNA]</scope>
    <source>
        <strain evidence="2 3">OD-Hann</strain>
    </source>
</reference>
<name>A0A0B1SW69_OESDE</name>
<dbReference type="EMBL" id="KN557054">
    <property type="protein sequence ID" value="KHJ87767.1"/>
    <property type="molecule type" value="Genomic_DNA"/>
</dbReference>
<feature type="chain" id="PRO_5002081782" evidence="1">
    <location>
        <begin position="32"/>
        <end position="142"/>
    </location>
</feature>
<evidence type="ECO:0000313" key="2">
    <source>
        <dbReference type="EMBL" id="KHJ87767.1"/>
    </source>
</evidence>
<evidence type="ECO:0000313" key="3">
    <source>
        <dbReference type="Proteomes" id="UP000053660"/>
    </source>
</evidence>
<accession>A0A0B1SW69</accession>
<protein>
    <submittedName>
        <fullName evidence="2">Uncharacterized protein</fullName>
    </submittedName>
</protein>
<feature type="signal peptide" evidence="1">
    <location>
        <begin position="1"/>
        <end position="31"/>
    </location>
</feature>
<gene>
    <name evidence="2" type="ORF">OESDEN_12450</name>
</gene>